<reference evidence="1" key="1">
    <citation type="journal article" date="2022" name="New Phytol.">
        <title>Evolutionary transition to the ectomycorrhizal habit in the genomes of a hyperdiverse lineage of mushroom-forming fungi.</title>
        <authorList>
            <person name="Looney B."/>
            <person name="Miyauchi S."/>
            <person name="Morin E."/>
            <person name="Drula E."/>
            <person name="Courty P.E."/>
            <person name="Kohler A."/>
            <person name="Kuo A."/>
            <person name="LaButti K."/>
            <person name="Pangilinan J."/>
            <person name="Lipzen A."/>
            <person name="Riley R."/>
            <person name="Andreopoulos W."/>
            <person name="He G."/>
            <person name="Johnson J."/>
            <person name="Nolan M."/>
            <person name="Tritt A."/>
            <person name="Barry K.W."/>
            <person name="Grigoriev I.V."/>
            <person name="Nagy L.G."/>
            <person name="Hibbett D."/>
            <person name="Henrissat B."/>
            <person name="Matheny P.B."/>
            <person name="Labbe J."/>
            <person name="Martin F.M."/>
        </authorList>
    </citation>
    <scope>NUCLEOTIDE SEQUENCE</scope>
    <source>
        <strain evidence="1">BPL690</strain>
    </source>
</reference>
<accession>A0AAD4QMH3</accession>
<evidence type="ECO:0000313" key="2">
    <source>
        <dbReference type="Proteomes" id="UP001203297"/>
    </source>
</evidence>
<name>A0AAD4QMH3_9AGAM</name>
<dbReference type="EMBL" id="WTXG01000014">
    <property type="protein sequence ID" value="KAI0301555.1"/>
    <property type="molecule type" value="Genomic_DNA"/>
</dbReference>
<dbReference type="Proteomes" id="UP001203297">
    <property type="component" value="Unassembled WGS sequence"/>
</dbReference>
<proteinExistence type="predicted"/>
<sequence length="254" mass="27762">MRWTTDFFSGSQPKSIVITSPSSSAIISLTSRDPKRFTADFILFQNSLTSFISSFPGTSLTFIWAPTMTNYRAQTVSAQAAEHCRARTPLDTLNDRPSLPSEDPSPVFVLLTTGARIGFEPARITPRPPPTPSDGISKPIPCPSTAHLMVVTTPSVGHAFTAEYAIRFKPKLTPSSRSCSCDGITSATTTHILYDCPLHRESRIASNMHTWSSTATPLMTIFNTKNLVEALLRFLQNSRAAFKPCTAILPPEPD</sequence>
<comment type="caution">
    <text evidence="1">The sequence shown here is derived from an EMBL/GenBank/DDBJ whole genome shotgun (WGS) entry which is preliminary data.</text>
</comment>
<protein>
    <submittedName>
        <fullName evidence="1">Uncharacterized protein</fullName>
    </submittedName>
</protein>
<organism evidence="1 2">
    <name type="scientific">Multifurca ochricompacta</name>
    <dbReference type="NCBI Taxonomy" id="376703"/>
    <lineage>
        <taxon>Eukaryota</taxon>
        <taxon>Fungi</taxon>
        <taxon>Dikarya</taxon>
        <taxon>Basidiomycota</taxon>
        <taxon>Agaricomycotina</taxon>
        <taxon>Agaricomycetes</taxon>
        <taxon>Russulales</taxon>
        <taxon>Russulaceae</taxon>
        <taxon>Multifurca</taxon>
    </lineage>
</organism>
<dbReference type="AlphaFoldDB" id="A0AAD4QMH3"/>
<keyword evidence="2" id="KW-1185">Reference proteome</keyword>
<evidence type="ECO:0000313" key="1">
    <source>
        <dbReference type="EMBL" id="KAI0301555.1"/>
    </source>
</evidence>
<gene>
    <name evidence="1" type="ORF">B0F90DRAFT_1817029</name>
</gene>